<accession>A0A7X2H7F1</accession>
<sequence>MIKLFSFKNYFRSSRLLTLMFTTIHEVTADTTPPAMSVEVTTDKPAYTPGEEVTVQVHLKNFSPNDHGYSYLNFIVQYDSNIFDNTEYLHHSCYKEDCYTAGNEVDNSFQFNFISPVDGSIYFGKNTSMRGIDIQVEANNKQALIPAVDQTLVTFKLRIKEDTLASSSLISLANEFTRIRTSISNSSVYLYSPDVTSIPSEPTTILPSITVSTYSQYLPNNPLA</sequence>
<dbReference type="AlphaFoldDB" id="A0A7X2H7F1"/>
<reference evidence="1 2" key="1">
    <citation type="submission" date="2019-11" db="EMBL/GenBank/DDBJ databases">
        <title>Paenibacillus monticola sp. nov., a novel PGPR strain isolated from mountain sample in China.</title>
        <authorList>
            <person name="Zhao Q."/>
            <person name="Li H.-P."/>
            <person name="Zhang J.-L."/>
        </authorList>
    </citation>
    <scope>NUCLEOTIDE SEQUENCE [LARGE SCALE GENOMIC DNA]</scope>
    <source>
        <strain evidence="1 2">LC-T2</strain>
    </source>
</reference>
<evidence type="ECO:0000313" key="1">
    <source>
        <dbReference type="EMBL" id="MRN54153.1"/>
    </source>
</evidence>
<evidence type="ECO:0000313" key="2">
    <source>
        <dbReference type="Proteomes" id="UP000463051"/>
    </source>
</evidence>
<proteinExistence type="predicted"/>
<organism evidence="1 2">
    <name type="scientific">Paenibacillus monticola</name>
    <dbReference type="NCBI Taxonomy" id="2666075"/>
    <lineage>
        <taxon>Bacteria</taxon>
        <taxon>Bacillati</taxon>
        <taxon>Bacillota</taxon>
        <taxon>Bacilli</taxon>
        <taxon>Bacillales</taxon>
        <taxon>Paenibacillaceae</taxon>
        <taxon>Paenibacillus</taxon>
    </lineage>
</organism>
<dbReference type="InterPro" id="IPR008965">
    <property type="entry name" value="CBM2/CBM3_carb-bd_dom_sf"/>
</dbReference>
<evidence type="ECO:0008006" key="3">
    <source>
        <dbReference type="Google" id="ProtNLM"/>
    </source>
</evidence>
<gene>
    <name evidence="1" type="ORF">GJB61_14295</name>
</gene>
<dbReference type="GO" id="GO:0030246">
    <property type="term" value="F:carbohydrate binding"/>
    <property type="evidence" value="ECO:0007669"/>
    <property type="project" value="InterPro"/>
</dbReference>
<protein>
    <recommendedName>
        <fullName evidence="3">Cohesin domain-containing protein</fullName>
    </recommendedName>
</protein>
<comment type="caution">
    <text evidence="1">The sequence shown here is derived from an EMBL/GenBank/DDBJ whole genome shotgun (WGS) entry which is preliminary data.</text>
</comment>
<keyword evidence="2" id="KW-1185">Reference proteome</keyword>
<dbReference type="EMBL" id="WJXB01000004">
    <property type="protein sequence ID" value="MRN54153.1"/>
    <property type="molecule type" value="Genomic_DNA"/>
</dbReference>
<dbReference type="SUPFAM" id="SSF49384">
    <property type="entry name" value="Carbohydrate-binding domain"/>
    <property type="match status" value="1"/>
</dbReference>
<dbReference type="RefSeq" id="WP_154119160.1">
    <property type="nucleotide sequence ID" value="NZ_WJXB01000004.1"/>
</dbReference>
<dbReference type="Proteomes" id="UP000463051">
    <property type="component" value="Unassembled WGS sequence"/>
</dbReference>
<dbReference type="Gene3D" id="2.60.40.680">
    <property type="match status" value="1"/>
</dbReference>
<name>A0A7X2H7F1_9BACL</name>